<proteinExistence type="predicted"/>
<dbReference type="EMBL" id="HG937691">
    <property type="protein sequence ID" value="CDP33722.1"/>
    <property type="molecule type" value="Genomic_DNA"/>
</dbReference>
<protein>
    <submittedName>
        <fullName evidence="2">ARAD1A16038p</fullName>
    </submittedName>
</protein>
<dbReference type="AlphaFoldDB" id="A0A060T4D1"/>
<evidence type="ECO:0000256" key="1">
    <source>
        <dbReference type="SAM" id="MobiDB-lite"/>
    </source>
</evidence>
<reference evidence="2" key="2">
    <citation type="submission" date="2014-06" db="EMBL/GenBank/DDBJ databases">
        <title>The complete genome of Blastobotrys (Arxula) adeninivorans LS3 - a yeast of biotechnological interest.</title>
        <authorList>
            <person name="Kunze G."/>
            <person name="Gaillardin C."/>
            <person name="Czernicka M."/>
            <person name="Durrens P."/>
            <person name="Martin T."/>
            <person name="Boer E."/>
            <person name="Gabaldon T."/>
            <person name="Cruz J."/>
            <person name="Talla E."/>
            <person name="Marck C."/>
            <person name="Goffeau A."/>
            <person name="Barbe V."/>
            <person name="Baret P."/>
            <person name="Baronian K."/>
            <person name="Beier S."/>
            <person name="Bleykasten C."/>
            <person name="Bode R."/>
            <person name="Casaregola S."/>
            <person name="Despons L."/>
            <person name="Fairhead C."/>
            <person name="Giersberg M."/>
            <person name="Gierski P."/>
            <person name="Hahnel U."/>
            <person name="Hartmann A."/>
            <person name="Jankowska D."/>
            <person name="Jubin C."/>
            <person name="Jung P."/>
            <person name="Lafontaine I."/>
            <person name="Leh-Louis V."/>
            <person name="Lemaire M."/>
            <person name="Marcet-Houben M."/>
            <person name="Mascher M."/>
            <person name="Morel G."/>
            <person name="Richard G.-F."/>
            <person name="Riechen J."/>
            <person name="Sacerdot C."/>
            <person name="Sarkar A."/>
            <person name="Savel G."/>
            <person name="Schacherer J."/>
            <person name="Sherman D."/>
            <person name="Straub M.-L."/>
            <person name="Stein N."/>
            <person name="Thierry A."/>
            <person name="Trautwein-Schult A."/>
            <person name="Westhof E."/>
            <person name="Worch S."/>
            <person name="Dujon B."/>
            <person name="Souciet J.-L."/>
            <person name="Wincker P."/>
            <person name="Scholz U."/>
            <person name="Neuveglise N."/>
        </authorList>
    </citation>
    <scope>NUCLEOTIDE SEQUENCE</scope>
    <source>
        <strain evidence="2">LS3</strain>
    </source>
</reference>
<evidence type="ECO:0000313" key="2">
    <source>
        <dbReference type="EMBL" id="CDP33722.1"/>
    </source>
</evidence>
<name>A0A060T4D1_BLAAD</name>
<gene>
    <name evidence="2" type="ORF">GNLVRS02_ARAD1A16038g</name>
</gene>
<organism evidence="2">
    <name type="scientific">Blastobotrys adeninivorans</name>
    <name type="common">Yeast</name>
    <name type="synonym">Arxula adeninivorans</name>
    <dbReference type="NCBI Taxonomy" id="409370"/>
    <lineage>
        <taxon>Eukaryota</taxon>
        <taxon>Fungi</taxon>
        <taxon>Dikarya</taxon>
        <taxon>Ascomycota</taxon>
        <taxon>Saccharomycotina</taxon>
        <taxon>Dipodascomycetes</taxon>
        <taxon>Dipodascales</taxon>
        <taxon>Trichomonascaceae</taxon>
        <taxon>Blastobotrys</taxon>
    </lineage>
</organism>
<feature type="region of interest" description="Disordered" evidence="1">
    <location>
        <begin position="19"/>
        <end position="62"/>
    </location>
</feature>
<reference evidence="2" key="1">
    <citation type="submission" date="2014-02" db="EMBL/GenBank/DDBJ databases">
        <authorList>
            <person name="Genoscope - CEA"/>
        </authorList>
    </citation>
    <scope>NUCLEOTIDE SEQUENCE</scope>
    <source>
        <strain evidence="2">LS3</strain>
    </source>
</reference>
<sequence>MNHSDGFLHQLYKISVPVDSRRLHRSSRDNVDSSSTKRPTSPALSDSTVTAPGARDSGVFESCDQPDLWEEGIATARQSRTDVELEQLEPLDSSQLHKLEIQVDQILQRARNELVSTVHFC</sequence>
<feature type="compositionally biased region" description="Polar residues" evidence="1">
    <location>
        <begin position="32"/>
        <end position="50"/>
    </location>
</feature>
<accession>A0A060T4D1</accession>